<protein>
    <submittedName>
        <fullName evidence="1">Uncharacterized protein</fullName>
    </submittedName>
</protein>
<organism evidence="1 2">
    <name type="scientific">Eumeta variegata</name>
    <name type="common">Bagworm moth</name>
    <name type="synonym">Eumeta japonica</name>
    <dbReference type="NCBI Taxonomy" id="151549"/>
    <lineage>
        <taxon>Eukaryota</taxon>
        <taxon>Metazoa</taxon>
        <taxon>Ecdysozoa</taxon>
        <taxon>Arthropoda</taxon>
        <taxon>Hexapoda</taxon>
        <taxon>Insecta</taxon>
        <taxon>Pterygota</taxon>
        <taxon>Neoptera</taxon>
        <taxon>Endopterygota</taxon>
        <taxon>Lepidoptera</taxon>
        <taxon>Glossata</taxon>
        <taxon>Ditrysia</taxon>
        <taxon>Tineoidea</taxon>
        <taxon>Psychidae</taxon>
        <taxon>Oiketicinae</taxon>
        <taxon>Eumeta</taxon>
    </lineage>
</organism>
<dbReference type="AlphaFoldDB" id="A0A4C1YLC5"/>
<evidence type="ECO:0000313" key="1">
    <source>
        <dbReference type="EMBL" id="GBP76928.1"/>
    </source>
</evidence>
<accession>A0A4C1YLC5</accession>
<gene>
    <name evidence="1" type="ORF">EVAR_52617_1</name>
</gene>
<evidence type="ECO:0000313" key="2">
    <source>
        <dbReference type="Proteomes" id="UP000299102"/>
    </source>
</evidence>
<dbReference type="EMBL" id="BGZK01001309">
    <property type="protein sequence ID" value="GBP76928.1"/>
    <property type="molecule type" value="Genomic_DNA"/>
</dbReference>
<dbReference type="Proteomes" id="UP000299102">
    <property type="component" value="Unassembled WGS sequence"/>
</dbReference>
<proteinExistence type="predicted"/>
<name>A0A4C1YLC5_EUMVA</name>
<reference evidence="1 2" key="1">
    <citation type="journal article" date="2019" name="Commun. Biol.">
        <title>The bagworm genome reveals a unique fibroin gene that provides high tensile strength.</title>
        <authorList>
            <person name="Kono N."/>
            <person name="Nakamura H."/>
            <person name="Ohtoshi R."/>
            <person name="Tomita M."/>
            <person name="Numata K."/>
            <person name="Arakawa K."/>
        </authorList>
    </citation>
    <scope>NUCLEOTIDE SEQUENCE [LARGE SCALE GENOMIC DNA]</scope>
</reference>
<keyword evidence="2" id="KW-1185">Reference proteome</keyword>
<comment type="caution">
    <text evidence="1">The sequence shown here is derived from an EMBL/GenBank/DDBJ whole genome shotgun (WGS) entry which is preliminary data.</text>
</comment>
<sequence length="85" mass="9572">MTFNLHWSKSFTSTETSLSTHARLIVLKAERISNIDDYFTVRIKLNSSPHVSERSFKPSVTAVDDRLRRPLLSPAVREAAKGAKS</sequence>